<comment type="subcellular location">
    <subcellularLocation>
        <location evidence="1">Cytoplasmic vesicle membrane</location>
        <topology evidence="1">Multi-pass membrane protein</topology>
    </subcellularLocation>
    <subcellularLocation>
        <location evidence="2">Endoplasmic reticulum membrane</location>
        <topology evidence="2">Multi-pass membrane protein</topology>
    </subcellularLocation>
    <subcellularLocation>
        <location evidence="4">Golgi apparatus membrane</location>
        <topology evidence="4">Multi-pass membrane protein</topology>
    </subcellularLocation>
    <subcellularLocation>
        <location evidence="3 21">Preautophagosomal structure membrane</location>
        <topology evidence="3 21">Multi-pass membrane protein</topology>
    </subcellularLocation>
</comment>
<reference evidence="24" key="1">
    <citation type="submission" date="2018-12" db="EMBL/GenBank/DDBJ databases">
        <title>The complete genome of Metarhizium rileyi, a key fungal pathogen of Lepidoptera.</title>
        <authorList>
            <person name="Binneck E."/>
            <person name="Lastra C.C.L."/>
            <person name="Sosa-Gomez D.R."/>
        </authorList>
    </citation>
    <scope>NUCLEOTIDE SEQUENCE [LARGE SCALE GENOMIC DNA]</scope>
    <source>
        <strain evidence="24">Cep018-CH2</strain>
    </source>
</reference>
<evidence type="ECO:0000313" key="24">
    <source>
        <dbReference type="Proteomes" id="UP000317257"/>
    </source>
</evidence>
<comment type="catalytic activity">
    <reaction evidence="16">
        <text>a 1,2-diacyl-sn-glycero-3-phospho-L-serine(in) = a 1,2-diacyl-sn-glycero-3-phospho-L-serine(out)</text>
        <dbReference type="Rhea" id="RHEA:38663"/>
        <dbReference type="ChEBI" id="CHEBI:57262"/>
    </reaction>
</comment>
<organism evidence="23 24">
    <name type="scientific">Metarhizium rileyi (strain RCEF 4871)</name>
    <name type="common">Nomuraea rileyi</name>
    <dbReference type="NCBI Taxonomy" id="1649241"/>
    <lineage>
        <taxon>Eukaryota</taxon>
        <taxon>Fungi</taxon>
        <taxon>Dikarya</taxon>
        <taxon>Ascomycota</taxon>
        <taxon>Pezizomycotina</taxon>
        <taxon>Sordariomycetes</taxon>
        <taxon>Hypocreomycetidae</taxon>
        <taxon>Hypocreales</taxon>
        <taxon>Clavicipitaceae</taxon>
        <taxon>Metarhizium</taxon>
    </lineage>
</organism>
<name>A0A5C6GME5_METRR</name>
<comment type="catalytic activity">
    <reaction evidence="17">
        <text>a 1,2-diacyl-sn-glycero-3-phosphoethanolamine(in) = a 1,2-diacyl-sn-glycero-3-phosphoethanolamine(out)</text>
        <dbReference type="Rhea" id="RHEA:38895"/>
        <dbReference type="ChEBI" id="CHEBI:64612"/>
    </reaction>
</comment>
<keyword evidence="11 21" id="KW-0072">Autophagy</keyword>
<dbReference type="Pfam" id="PF00153">
    <property type="entry name" value="Mito_carr"/>
    <property type="match status" value="3"/>
</dbReference>
<evidence type="ECO:0000256" key="13">
    <source>
        <dbReference type="ARBA" id="ARBA00023055"/>
    </source>
</evidence>
<evidence type="ECO:0000256" key="3">
    <source>
        <dbReference type="ARBA" id="ARBA00004511"/>
    </source>
</evidence>
<dbReference type="GO" id="GO:0030659">
    <property type="term" value="C:cytoplasmic vesicle membrane"/>
    <property type="evidence" value="ECO:0007669"/>
    <property type="project" value="UniProtKB-SubCell"/>
</dbReference>
<dbReference type="SUPFAM" id="SSF103506">
    <property type="entry name" value="Mitochondrial carrier"/>
    <property type="match status" value="1"/>
</dbReference>
<dbReference type="FunFam" id="1.50.40.10:FF:000029">
    <property type="entry name" value="Solute carrier family 25 member 28"/>
    <property type="match status" value="1"/>
</dbReference>
<evidence type="ECO:0000256" key="15">
    <source>
        <dbReference type="ARBA" id="ARBA00023329"/>
    </source>
</evidence>
<keyword evidence="15" id="KW-0968">Cytoplasmic vesicle</keyword>
<dbReference type="Proteomes" id="UP000317257">
    <property type="component" value="Unassembled WGS sequence"/>
</dbReference>
<evidence type="ECO:0000256" key="14">
    <source>
        <dbReference type="ARBA" id="ARBA00023136"/>
    </source>
</evidence>
<sequence>MEPNRFHQDEPRPRCSLRAPRAIETGPHNEEDVNLNESRMLDRKNIHHNLKYAGTDGSNMRRTQTVVGASANMTGERLSKLASPSRRSYHDEDVENEVPASLLVETNEQVPKNILQPLDTHQEITPLPLGKYDRQTRTQRQATTAHPQLHSSGRQGDNRIQQPRSLMSGSAPGGKREKALWRWVNISNLDSFMRDVYDYYEGGGLLCILCSNALWLLETLFVAVLLTFLTQCVDYSKVPHSRSLNEVVVKQCTRIQYFFEIRRLMYVRDFFVHLLEIPEQDMQTVSWQDIVTRIMSLRDHNPKTATNIPRNLRRYIGSQSKERLDAHDIANRLMRKDNFLIAMINKDVLNLSLPLPFLGDRQLFSKTMEWYLHYCILDMAFNEFGQVRQDFLRADKRSLLSQKLRQRLYFAGFLNLIFAPVEYQKDPKLAAARKYTALAEWKFREFNELPHIFYERLHMSFPFATRYIEQFPKRMTEEIARSISFMSGAITAVLAVGTVLDSELFLGFEITKDRPVLFYLGVFGALWAMTRGMISEETTVFNPEYALRNVIEYTHYMPDHWQGRLHSFEVKQEFSDLYKMKVVIFLEEILGIITTPMLLFFSLPKCAEQVVDFFREFTIHVDGLGYVCSFAVFDFKKGVRHTQTEGADTNLRYDYYSTKHGKMAASYYGFLDNYVINPKTGIPGHMPPGPRGPFYPPPAFPSLNSPTLQHHIPKSHTRNSDQASFTAVSANPNSSLSSSLSSTLPSFDCLGSSTANLATLDSEAFGRASEAVAEMAQPSAEPGDDYDYESLPPNFSLLQNMAAGAFAGIAEHTVMYPIDAIKTRMQVLGPSTTTAYSGVLRNTYQIASGEGFLSLWRGMSSVIVGAGPAHAVYFATYEAVKHAMGGNQAGVHHPLAAATSGAAATIASDAFMNPFDVIKQRMQIQNSSKMYRSMIDCAKYVYRNEGIGAFYISYPTTLSMTVPFTALQFLAYESISTAMNPEKNYDPVTHCLAGAVAGGFAAGLTTPMDVIKTILQTRGTSSDPQVRSVNGFLGGCQLLYQREGFRGFFKGVRPRVVTTMPSTAICWSAYEFSKAYFIKRNDSS</sequence>
<dbReference type="GO" id="GO:0034045">
    <property type="term" value="C:phagophore assembly site membrane"/>
    <property type="evidence" value="ECO:0007669"/>
    <property type="project" value="UniProtKB-SubCell"/>
</dbReference>
<dbReference type="PROSITE" id="PS50920">
    <property type="entry name" value="SOLCAR"/>
    <property type="match status" value="3"/>
</dbReference>
<evidence type="ECO:0000256" key="22">
    <source>
        <dbReference type="SAM" id="MobiDB-lite"/>
    </source>
</evidence>
<protein>
    <recommendedName>
        <fullName evidence="6 21">Autophagy-related protein 9</fullName>
    </recommendedName>
</protein>
<evidence type="ECO:0000256" key="7">
    <source>
        <dbReference type="ARBA" id="ARBA00022448"/>
    </source>
</evidence>
<evidence type="ECO:0000256" key="1">
    <source>
        <dbReference type="ARBA" id="ARBA00004439"/>
    </source>
</evidence>
<keyword evidence="8 20" id="KW-0812">Transmembrane</keyword>
<evidence type="ECO:0000256" key="11">
    <source>
        <dbReference type="ARBA" id="ARBA00023006"/>
    </source>
</evidence>
<evidence type="ECO:0000256" key="5">
    <source>
        <dbReference type="ARBA" id="ARBA00006185"/>
    </source>
</evidence>
<evidence type="ECO:0000256" key="4">
    <source>
        <dbReference type="ARBA" id="ARBA00004653"/>
    </source>
</evidence>
<evidence type="ECO:0000256" key="12">
    <source>
        <dbReference type="ARBA" id="ARBA00023034"/>
    </source>
</evidence>
<feature type="region of interest" description="Disordered" evidence="22">
    <location>
        <begin position="134"/>
        <end position="174"/>
    </location>
</feature>
<comment type="catalytic activity">
    <reaction evidence="18">
        <text>a 1,2-diacyl-sn-glycero-3-phospho-(1D-myo-inositol-3-phosphate)(in) = a 1,2-diacyl-sn-glycero-3-phospho-(1D-myo-inositol-3-phosphate)(out)</text>
        <dbReference type="Rhea" id="RHEA:67920"/>
        <dbReference type="ChEBI" id="CHEBI:58088"/>
    </reaction>
</comment>
<dbReference type="Gene3D" id="1.50.40.10">
    <property type="entry name" value="Mitochondrial carrier domain"/>
    <property type="match status" value="2"/>
</dbReference>
<keyword evidence="10" id="KW-1133">Transmembrane helix</keyword>
<feature type="repeat" description="Solcar" evidence="20">
    <location>
        <begin position="795"/>
        <end position="883"/>
    </location>
</feature>
<keyword evidence="12" id="KW-0333">Golgi apparatus</keyword>
<evidence type="ECO:0000256" key="2">
    <source>
        <dbReference type="ARBA" id="ARBA00004477"/>
    </source>
</evidence>
<keyword evidence="9" id="KW-0496">Mitochondrion</keyword>
<dbReference type="GO" id="GO:0034727">
    <property type="term" value="P:piecemeal microautophagy of the nucleus"/>
    <property type="evidence" value="ECO:0007669"/>
    <property type="project" value="TreeGrafter"/>
</dbReference>
<dbReference type="GO" id="GO:0006869">
    <property type="term" value="P:lipid transport"/>
    <property type="evidence" value="ECO:0007669"/>
    <property type="project" value="UniProtKB-KW"/>
</dbReference>
<evidence type="ECO:0000256" key="20">
    <source>
        <dbReference type="PROSITE-ProRule" id="PRU00282"/>
    </source>
</evidence>
<evidence type="ECO:0000313" key="23">
    <source>
        <dbReference type="EMBL" id="TWU78088.1"/>
    </source>
</evidence>
<comment type="function">
    <text evidence="21">Phospholipid scramblase involved in autophagy. Cycles between the preautophagosomal structure/phagophore assembly site (PAS) and the cytoplasmic vesicle pool and supplies membrane for the growing autophagosome. Lipid scramblase activity plays a key role in preautophagosomal structure/phagophore assembly by distributing the phospholipids that arrive through ATG2 from the cytoplasmic to the luminal leaflet of the bilayer, thereby driving autophagosomal membrane expansion.</text>
</comment>
<evidence type="ECO:0000256" key="21">
    <source>
        <dbReference type="RuleBase" id="RU364027"/>
    </source>
</evidence>
<dbReference type="PANTHER" id="PTHR13038">
    <property type="entry name" value="APG9 AUTOPHAGY 9"/>
    <property type="match status" value="1"/>
</dbReference>
<feature type="compositionally biased region" description="Polar residues" evidence="22">
    <location>
        <begin position="149"/>
        <end position="168"/>
    </location>
</feature>
<dbReference type="GO" id="GO:0034497">
    <property type="term" value="P:protein localization to phagophore assembly site"/>
    <property type="evidence" value="ECO:0007669"/>
    <property type="project" value="TreeGrafter"/>
</dbReference>
<dbReference type="GO" id="GO:0005789">
    <property type="term" value="C:endoplasmic reticulum membrane"/>
    <property type="evidence" value="ECO:0007669"/>
    <property type="project" value="UniProtKB-SubCell"/>
</dbReference>
<comment type="catalytic activity">
    <reaction evidence="19">
        <text>a 1,2-diacyl-sn-glycero-3-phosphocholine(in) = a 1,2-diacyl-sn-glycero-3-phosphocholine(out)</text>
        <dbReference type="Rhea" id="RHEA:38571"/>
        <dbReference type="ChEBI" id="CHEBI:57643"/>
    </reaction>
</comment>
<keyword evidence="13 21" id="KW-0445">Lipid transport</keyword>
<gene>
    <name evidence="23" type="primary">ATG9</name>
    <name evidence="23" type="ORF">ED733_007060</name>
</gene>
<proteinExistence type="inferred from homology"/>
<dbReference type="InterPro" id="IPR023395">
    <property type="entry name" value="MCP_dom_sf"/>
</dbReference>
<evidence type="ECO:0000256" key="18">
    <source>
        <dbReference type="ARBA" id="ARBA00024621"/>
    </source>
</evidence>
<evidence type="ECO:0000256" key="19">
    <source>
        <dbReference type="ARBA" id="ARBA00024631"/>
    </source>
</evidence>
<feature type="repeat" description="Solcar" evidence="20">
    <location>
        <begin position="985"/>
        <end position="1076"/>
    </location>
</feature>
<comment type="caution">
    <text evidence="23">The sequence shown here is derived from an EMBL/GenBank/DDBJ whole genome shotgun (WGS) entry which is preliminary data.</text>
</comment>
<evidence type="ECO:0000256" key="8">
    <source>
        <dbReference type="ARBA" id="ARBA00022692"/>
    </source>
</evidence>
<feature type="region of interest" description="Disordered" evidence="22">
    <location>
        <begin position="705"/>
        <end position="729"/>
    </location>
</feature>
<feature type="compositionally biased region" description="Polar residues" evidence="22">
    <location>
        <begin position="720"/>
        <end position="729"/>
    </location>
</feature>
<dbReference type="InterPro" id="IPR007241">
    <property type="entry name" value="Autophagy-rel_prot_9"/>
</dbReference>
<keyword evidence="7 21" id="KW-0813">Transport</keyword>
<keyword evidence="9" id="KW-0999">Mitochondrion inner membrane</keyword>
<evidence type="ECO:0000256" key="17">
    <source>
        <dbReference type="ARBA" id="ARBA00024615"/>
    </source>
</evidence>
<dbReference type="GO" id="GO:0000422">
    <property type="term" value="P:autophagy of mitochondrion"/>
    <property type="evidence" value="ECO:0007669"/>
    <property type="project" value="TreeGrafter"/>
</dbReference>
<dbReference type="Pfam" id="PF04109">
    <property type="entry name" value="ATG9"/>
    <property type="match status" value="1"/>
</dbReference>
<keyword evidence="14 20" id="KW-0472">Membrane</keyword>
<evidence type="ECO:0000256" key="6">
    <source>
        <dbReference type="ARBA" id="ARBA00018074"/>
    </source>
</evidence>
<dbReference type="GO" id="GO:0005776">
    <property type="term" value="C:autophagosome"/>
    <property type="evidence" value="ECO:0007669"/>
    <property type="project" value="TreeGrafter"/>
</dbReference>
<dbReference type="AlphaFoldDB" id="A0A5C6GME5"/>
<feature type="repeat" description="Solcar" evidence="20">
    <location>
        <begin position="892"/>
        <end position="978"/>
    </location>
</feature>
<evidence type="ECO:0000256" key="9">
    <source>
        <dbReference type="ARBA" id="ARBA00022792"/>
    </source>
</evidence>
<accession>A0A5C6GME5</accession>
<dbReference type="GO" id="GO:0000139">
    <property type="term" value="C:Golgi membrane"/>
    <property type="evidence" value="ECO:0007669"/>
    <property type="project" value="UniProtKB-SubCell"/>
</dbReference>
<dbReference type="InterPro" id="IPR018108">
    <property type="entry name" value="MCP_transmembrane"/>
</dbReference>
<dbReference type="PANTHER" id="PTHR13038:SF10">
    <property type="entry name" value="AUTOPHAGY-RELATED PROTEIN 9"/>
    <property type="match status" value="1"/>
</dbReference>
<dbReference type="GO" id="GO:0061709">
    <property type="term" value="P:reticulophagy"/>
    <property type="evidence" value="ECO:0007669"/>
    <property type="project" value="TreeGrafter"/>
</dbReference>
<evidence type="ECO:0000256" key="10">
    <source>
        <dbReference type="ARBA" id="ARBA00022989"/>
    </source>
</evidence>
<comment type="similarity">
    <text evidence="5 21">Belongs to the ATG9 family.</text>
</comment>
<evidence type="ECO:0000256" key="16">
    <source>
        <dbReference type="ARBA" id="ARBA00024479"/>
    </source>
</evidence>
<dbReference type="EMBL" id="SBHS01000002">
    <property type="protein sequence ID" value="TWU78088.1"/>
    <property type="molecule type" value="Genomic_DNA"/>
</dbReference>